<accession>A0A8J5JW82</accession>
<dbReference type="InterPro" id="IPR001791">
    <property type="entry name" value="Laminin_G"/>
</dbReference>
<evidence type="ECO:0000313" key="3">
    <source>
        <dbReference type="EMBL" id="KAG7163398.1"/>
    </source>
</evidence>
<dbReference type="Pfam" id="PF02210">
    <property type="entry name" value="Laminin_G_2"/>
    <property type="match status" value="1"/>
</dbReference>
<feature type="non-terminal residue" evidence="3">
    <location>
        <position position="92"/>
    </location>
</feature>
<reference evidence="3" key="1">
    <citation type="journal article" date="2021" name="Sci. Adv.">
        <title>The American lobster genome reveals insights on longevity, neural, and immune adaptations.</title>
        <authorList>
            <person name="Polinski J.M."/>
            <person name="Zimin A.V."/>
            <person name="Clark K.F."/>
            <person name="Kohn A.B."/>
            <person name="Sadowski N."/>
            <person name="Timp W."/>
            <person name="Ptitsyn A."/>
            <person name="Khanna P."/>
            <person name="Romanova D.Y."/>
            <person name="Williams P."/>
            <person name="Greenwood S.J."/>
            <person name="Moroz L.L."/>
            <person name="Walt D.R."/>
            <person name="Bodnar A.G."/>
        </authorList>
    </citation>
    <scope>NUCLEOTIDE SEQUENCE</scope>
    <source>
        <strain evidence="3">GMGI-L3</strain>
    </source>
</reference>
<comment type="caution">
    <text evidence="1">Lacks conserved residue(s) required for the propagation of feature annotation.</text>
</comment>
<keyword evidence="4" id="KW-1185">Reference proteome</keyword>
<comment type="caution">
    <text evidence="3">The sequence shown here is derived from an EMBL/GenBank/DDBJ whole genome shotgun (WGS) entry which is preliminary data.</text>
</comment>
<evidence type="ECO:0000313" key="4">
    <source>
        <dbReference type="Proteomes" id="UP000747542"/>
    </source>
</evidence>
<protein>
    <submittedName>
        <fullName evidence="3">Neural-cadherin 2-like 4</fullName>
    </submittedName>
</protein>
<proteinExistence type="predicted"/>
<sequence>MPTTFLLNSYVKLALSFTPLGYTTSISLRFRTWRRTGQLVVVTSQHGRDSWSVEVMGGHLCVMLRLQPRPPTSLCLSRTSLTDGRWHSLTAT</sequence>
<dbReference type="Gene3D" id="2.60.120.200">
    <property type="match status" value="1"/>
</dbReference>
<dbReference type="InterPro" id="IPR013320">
    <property type="entry name" value="ConA-like_dom_sf"/>
</dbReference>
<evidence type="ECO:0000259" key="2">
    <source>
        <dbReference type="PROSITE" id="PS50025"/>
    </source>
</evidence>
<dbReference type="PROSITE" id="PS50025">
    <property type="entry name" value="LAM_G_DOMAIN"/>
    <property type="match status" value="1"/>
</dbReference>
<dbReference type="CDD" id="cd00110">
    <property type="entry name" value="LamG"/>
    <property type="match status" value="1"/>
</dbReference>
<dbReference type="AlphaFoldDB" id="A0A8J5JW82"/>
<organism evidence="3 4">
    <name type="scientific">Homarus americanus</name>
    <name type="common">American lobster</name>
    <dbReference type="NCBI Taxonomy" id="6706"/>
    <lineage>
        <taxon>Eukaryota</taxon>
        <taxon>Metazoa</taxon>
        <taxon>Ecdysozoa</taxon>
        <taxon>Arthropoda</taxon>
        <taxon>Crustacea</taxon>
        <taxon>Multicrustacea</taxon>
        <taxon>Malacostraca</taxon>
        <taxon>Eumalacostraca</taxon>
        <taxon>Eucarida</taxon>
        <taxon>Decapoda</taxon>
        <taxon>Pleocyemata</taxon>
        <taxon>Astacidea</taxon>
        <taxon>Nephropoidea</taxon>
        <taxon>Nephropidae</taxon>
        <taxon>Homarus</taxon>
    </lineage>
</organism>
<dbReference type="SUPFAM" id="SSF49899">
    <property type="entry name" value="Concanavalin A-like lectins/glucanases"/>
    <property type="match status" value="1"/>
</dbReference>
<dbReference type="EMBL" id="JAHLQT010026473">
    <property type="protein sequence ID" value="KAG7163398.1"/>
    <property type="molecule type" value="Genomic_DNA"/>
</dbReference>
<name>A0A8J5JW82_HOMAM</name>
<dbReference type="Proteomes" id="UP000747542">
    <property type="component" value="Unassembled WGS sequence"/>
</dbReference>
<gene>
    <name evidence="3" type="primary">CadN2-L4</name>
    <name evidence="3" type="ORF">Hamer_G004537</name>
</gene>
<evidence type="ECO:0000256" key="1">
    <source>
        <dbReference type="PROSITE-ProRule" id="PRU00122"/>
    </source>
</evidence>
<feature type="domain" description="Laminin G" evidence="2">
    <location>
        <begin position="1"/>
        <end position="92"/>
    </location>
</feature>